<name>A0ABQ2XWW5_9BURK</name>
<dbReference type="NCBIfam" id="TIGR02304">
    <property type="entry name" value="aden_form_hyp"/>
    <property type="match status" value="1"/>
</dbReference>
<evidence type="ECO:0000313" key="1">
    <source>
        <dbReference type="EMBL" id="GGX36746.1"/>
    </source>
</evidence>
<dbReference type="Proteomes" id="UP000653343">
    <property type="component" value="Unassembled WGS sequence"/>
</dbReference>
<dbReference type="EMBL" id="BMYU01000002">
    <property type="protein sequence ID" value="GGX36746.1"/>
    <property type="molecule type" value="Genomic_DNA"/>
</dbReference>
<dbReference type="Gene3D" id="3.40.50.12780">
    <property type="entry name" value="N-terminal domain of ligase-like"/>
    <property type="match status" value="1"/>
</dbReference>
<dbReference type="RefSeq" id="WP_189356260.1">
    <property type="nucleotide sequence ID" value="NZ_BMYU01000002.1"/>
</dbReference>
<comment type="caution">
    <text evidence="1">The sequence shown here is derived from an EMBL/GenBank/DDBJ whole genome shotgun (WGS) entry which is preliminary data.</text>
</comment>
<reference evidence="2" key="1">
    <citation type="journal article" date="2019" name="Int. J. Syst. Evol. Microbiol.">
        <title>The Global Catalogue of Microorganisms (GCM) 10K type strain sequencing project: providing services to taxonomists for standard genome sequencing and annotation.</title>
        <authorList>
            <consortium name="The Broad Institute Genomics Platform"/>
            <consortium name="The Broad Institute Genome Sequencing Center for Infectious Disease"/>
            <person name="Wu L."/>
            <person name="Ma J."/>
        </authorList>
    </citation>
    <scope>NUCLEOTIDE SEQUENCE [LARGE SCALE GENOMIC DNA]</scope>
    <source>
        <strain evidence="2">KCTC 23917</strain>
    </source>
</reference>
<dbReference type="InterPro" id="IPR042099">
    <property type="entry name" value="ANL_N_sf"/>
</dbReference>
<dbReference type="InterPro" id="IPR053158">
    <property type="entry name" value="CapK_Type1_Caps_Biosynth"/>
</dbReference>
<keyword evidence="2" id="KW-1185">Reference proteome</keyword>
<accession>A0ABQ2XWW5</accession>
<protein>
    <submittedName>
        <fullName evidence="1">Coenzyme F390 synthetase</fullName>
    </submittedName>
</protein>
<proteinExistence type="predicted"/>
<dbReference type="InterPro" id="IPR012685">
    <property type="entry name" value="CHP02304_F390_synth-rel"/>
</dbReference>
<organism evidence="1 2">
    <name type="scientific">Undibacterium squillarum</name>
    <dbReference type="NCBI Taxonomy" id="1131567"/>
    <lineage>
        <taxon>Bacteria</taxon>
        <taxon>Pseudomonadati</taxon>
        <taxon>Pseudomonadota</taxon>
        <taxon>Betaproteobacteria</taxon>
        <taxon>Burkholderiales</taxon>
        <taxon>Oxalobacteraceae</taxon>
        <taxon>Undibacterium</taxon>
    </lineage>
</organism>
<dbReference type="PANTHER" id="PTHR36932">
    <property type="entry name" value="CAPSULAR POLYSACCHARIDE BIOSYNTHESIS PROTEIN"/>
    <property type="match status" value="1"/>
</dbReference>
<evidence type="ECO:0000313" key="2">
    <source>
        <dbReference type="Proteomes" id="UP000653343"/>
    </source>
</evidence>
<sequence length="451" mass="51417">MLNRLMQGGIFLHAFLRTRYGFRFRNRAALEAWQQQRVQDFLQRCAKRIPFYRRYAGQALQNWPTMQKTLMQQHFSELNQAGISLQQAQQFGLAAEKQRVFSAPLQPGIAVGLSSGTSGQRGVFLVSDQERARWAGVILARVLKPAHLKQLLNPFARPLSVAFLLRANSKLYTTVHNARLHFHYGDLQQSLSALMNWLQGIQPQILIAPASVLAAMARAQIAGELHIRPQQVISVAEVLEADDQFLIQQAWQQKTEQIYQCTEGLLAYTCEQGQLHLNEEWLHIQAQWIDDERFTPEITDFGRETQAFVRYRLDDVLRVSHSACNCGRHSRVLSAIEGRQDDVLWLAPVSKSAMQPVFPDKLRHLMMQLQPAPEDYRIEQHGMIWLIRLQAATSASPETVGALQHQTAAALFSLCLQQELQPPELRFAGWEACAAGQKRRRIRCVQSPNKE</sequence>
<gene>
    <name evidence="1" type="ORF">GCM10010946_13310</name>
</gene>
<dbReference type="PANTHER" id="PTHR36932:SF1">
    <property type="entry name" value="CAPSULAR POLYSACCHARIDE BIOSYNTHESIS PROTEIN"/>
    <property type="match status" value="1"/>
</dbReference>